<feature type="region of interest" description="Disordered" evidence="5">
    <location>
        <begin position="610"/>
        <end position="637"/>
    </location>
</feature>
<dbReference type="GO" id="GO:0008270">
    <property type="term" value="F:zinc ion binding"/>
    <property type="evidence" value="ECO:0007669"/>
    <property type="project" value="UniProtKB-KW"/>
</dbReference>
<dbReference type="PANTHER" id="PTHR31973:SF184">
    <property type="entry name" value="OS02G0685500 PROTEIN"/>
    <property type="match status" value="1"/>
</dbReference>
<dbReference type="OMA" id="CKWSICA"/>
<accession>A2ZF00</accession>
<dbReference type="InterPro" id="IPR018289">
    <property type="entry name" value="MULE_transposase_dom"/>
</dbReference>
<evidence type="ECO:0000256" key="1">
    <source>
        <dbReference type="ARBA" id="ARBA00022723"/>
    </source>
</evidence>
<evidence type="ECO:0000256" key="2">
    <source>
        <dbReference type="ARBA" id="ARBA00022771"/>
    </source>
</evidence>
<dbReference type="Gramene" id="BGIOSGA035382-TA">
    <property type="protein sequence ID" value="BGIOSGA035382-PA"/>
    <property type="gene ID" value="BGIOSGA035382"/>
</dbReference>
<keyword evidence="8" id="KW-1185">Reference proteome</keyword>
<keyword evidence="3" id="KW-0862">Zinc</keyword>
<dbReference type="SMART" id="SM00575">
    <property type="entry name" value="ZnF_PMZ"/>
    <property type="match status" value="1"/>
</dbReference>
<dbReference type="PROSITE" id="PS50966">
    <property type="entry name" value="ZF_SWIM"/>
    <property type="match status" value="1"/>
</dbReference>
<dbReference type="Pfam" id="PF04434">
    <property type="entry name" value="SWIM"/>
    <property type="match status" value="1"/>
</dbReference>
<evidence type="ECO:0000256" key="3">
    <source>
        <dbReference type="ARBA" id="ARBA00022833"/>
    </source>
</evidence>
<evidence type="ECO:0000256" key="5">
    <source>
        <dbReference type="SAM" id="MobiDB-lite"/>
    </source>
</evidence>
<sequence>MAKVFCWSQDNVVSKTQPTIDDDNTAEDTYVGEDRFGLDDDNEQDCDGALDNSLDDEPPEPRVVHSVNAFPFMRASGQNPIKAFSDISMLRETTADESFFGRKNQFSNPLAEGKSFDSKKHLQIAIGEFHICKNSEIKYSTSSQSKLVAECTDNSCMWRLYATPTKIGSGWMIRKCPYAHTCRAPANRFDHAQLSSSMIANVIRDALRDDLELSIKNVRSLVQQRYRNVKPSYNKLWRGREKAIAQLFGSWEGSYGLLIPFLQAIKAKNPSTKYVLLSKPTTQEGRRAFKSVAWAFGPCIDVIPYLRPVISVDACFLSGRYKGRLLIACGYDANNQLLPLAFAIVEKEDSANWGWFMRWLRSEVGKYLHEDKDEQEKPEKVFQCKDGGYRWGIMTSNGSESLNNVFKFSRRLSVAAIVEETFSKCLEWFVERRRNAVNLLNNGKQWSQRVDKLLVKRGNKAGHMNVISYGDEVGIYEVKVDNELVPMQQGYHEVYTWRDFKYKVVLQPNNTPSCDCQKPNLTGVPCAHVLAVCKHRNLNENQLINPFYSSQALASTWARQFLPYGNQIEWPPFTGPIIVPDPRQINLGRRQHNRIPMYMDEMQGRRLGHQAHRSTRDSDNLGATSNRTHVDGPFGTI</sequence>
<dbReference type="Proteomes" id="UP000007015">
    <property type="component" value="Chromosome 11"/>
</dbReference>
<dbReference type="Pfam" id="PF10551">
    <property type="entry name" value="MULE"/>
    <property type="match status" value="1"/>
</dbReference>
<dbReference type="InterPro" id="IPR007527">
    <property type="entry name" value="Znf_SWIM"/>
</dbReference>
<dbReference type="InterPro" id="IPR006564">
    <property type="entry name" value="Znf_PMZ"/>
</dbReference>
<dbReference type="HOGENOM" id="CLU_006767_7_1_1"/>
<dbReference type="EMBL" id="CM000136">
    <property type="protein sequence ID" value="EAY81184.1"/>
    <property type="molecule type" value="Genomic_DNA"/>
</dbReference>
<feature type="region of interest" description="Disordered" evidence="5">
    <location>
        <begin position="34"/>
        <end position="59"/>
    </location>
</feature>
<reference evidence="7 8" key="1">
    <citation type="journal article" date="2005" name="PLoS Biol.">
        <title>The genomes of Oryza sativa: a history of duplications.</title>
        <authorList>
            <person name="Yu J."/>
            <person name="Wang J."/>
            <person name="Lin W."/>
            <person name="Li S."/>
            <person name="Li H."/>
            <person name="Zhou J."/>
            <person name="Ni P."/>
            <person name="Dong W."/>
            <person name="Hu S."/>
            <person name="Zeng C."/>
            <person name="Zhang J."/>
            <person name="Zhang Y."/>
            <person name="Li R."/>
            <person name="Xu Z."/>
            <person name="Li S."/>
            <person name="Li X."/>
            <person name="Zheng H."/>
            <person name="Cong L."/>
            <person name="Lin L."/>
            <person name="Yin J."/>
            <person name="Geng J."/>
            <person name="Li G."/>
            <person name="Shi J."/>
            <person name="Liu J."/>
            <person name="Lv H."/>
            <person name="Li J."/>
            <person name="Wang J."/>
            <person name="Deng Y."/>
            <person name="Ran L."/>
            <person name="Shi X."/>
            <person name="Wang X."/>
            <person name="Wu Q."/>
            <person name="Li C."/>
            <person name="Ren X."/>
            <person name="Wang J."/>
            <person name="Wang X."/>
            <person name="Li D."/>
            <person name="Liu D."/>
            <person name="Zhang X."/>
            <person name="Ji Z."/>
            <person name="Zhao W."/>
            <person name="Sun Y."/>
            <person name="Zhang Z."/>
            <person name="Bao J."/>
            <person name="Han Y."/>
            <person name="Dong L."/>
            <person name="Ji J."/>
            <person name="Chen P."/>
            <person name="Wu S."/>
            <person name="Liu J."/>
            <person name="Xiao Y."/>
            <person name="Bu D."/>
            <person name="Tan J."/>
            <person name="Yang L."/>
            <person name="Ye C."/>
            <person name="Zhang J."/>
            <person name="Xu J."/>
            <person name="Zhou Y."/>
            <person name="Yu Y."/>
            <person name="Zhang B."/>
            <person name="Zhuang S."/>
            <person name="Wei H."/>
            <person name="Liu B."/>
            <person name="Lei M."/>
            <person name="Yu H."/>
            <person name="Li Y."/>
            <person name="Xu H."/>
            <person name="Wei S."/>
            <person name="He X."/>
            <person name="Fang L."/>
            <person name="Zhang Z."/>
            <person name="Zhang Y."/>
            <person name="Huang X."/>
            <person name="Su Z."/>
            <person name="Tong W."/>
            <person name="Li J."/>
            <person name="Tong Z."/>
            <person name="Li S."/>
            <person name="Ye J."/>
            <person name="Wang L."/>
            <person name="Fang L."/>
            <person name="Lei T."/>
            <person name="Chen C."/>
            <person name="Chen H."/>
            <person name="Xu Z."/>
            <person name="Li H."/>
            <person name="Huang H."/>
            <person name="Zhang F."/>
            <person name="Xu H."/>
            <person name="Li N."/>
            <person name="Zhao C."/>
            <person name="Li S."/>
            <person name="Dong L."/>
            <person name="Huang Y."/>
            <person name="Li L."/>
            <person name="Xi Y."/>
            <person name="Qi Q."/>
            <person name="Li W."/>
            <person name="Zhang B."/>
            <person name="Hu W."/>
            <person name="Zhang Y."/>
            <person name="Tian X."/>
            <person name="Jiao Y."/>
            <person name="Liang X."/>
            <person name="Jin J."/>
            <person name="Gao L."/>
            <person name="Zheng W."/>
            <person name="Hao B."/>
            <person name="Liu S."/>
            <person name="Wang W."/>
            <person name="Yuan L."/>
            <person name="Cao M."/>
            <person name="McDermott J."/>
            <person name="Samudrala R."/>
            <person name="Wang J."/>
            <person name="Wong G.K."/>
            <person name="Yang H."/>
        </authorList>
    </citation>
    <scope>NUCLEOTIDE SEQUENCE [LARGE SCALE GENOMIC DNA]</scope>
    <source>
        <strain evidence="8">cv. 93-11</strain>
    </source>
</reference>
<keyword evidence="2 4" id="KW-0863">Zinc-finger</keyword>
<feature type="domain" description="SWIM-type" evidence="6">
    <location>
        <begin position="502"/>
        <end position="537"/>
    </location>
</feature>
<dbReference type="AlphaFoldDB" id="A2ZF00"/>
<proteinExistence type="predicted"/>
<keyword evidence="1" id="KW-0479">Metal-binding</keyword>
<evidence type="ECO:0000313" key="7">
    <source>
        <dbReference type="EMBL" id="EAY81184.1"/>
    </source>
</evidence>
<evidence type="ECO:0000256" key="4">
    <source>
        <dbReference type="PROSITE-ProRule" id="PRU00325"/>
    </source>
</evidence>
<evidence type="ECO:0000259" key="6">
    <source>
        <dbReference type="PROSITE" id="PS50966"/>
    </source>
</evidence>
<gene>
    <name evidence="7" type="ORF">OsI_36364</name>
</gene>
<protein>
    <recommendedName>
        <fullName evidence="6">SWIM-type domain-containing protein</fullName>
    </recommendedName>
</protein>
<evidence type="ECO:0000313" key="8">
    <source>
        <dbReference type="Proteomes" id="UP000007015"/>
    </source>
</evidence>
<name>A2ZF00_ORYSI</name>
<dbReference type="PANTHER" id="PTHR31973">
    <property type="entry name" value="POLYPROTEIN, PUTATIVE-RELATED"/>
    <property type="match status" value="1"/>
</dbReference>
<feature type="compositionally biased region" description="Acidic residues" evidence="5">
    <location>
        <begin position="39"/>
        <end position="58"/>
    </location>
</feature>
<organism evidence="7 8">
    <name type="scientific">Oryza sativa subsp. indica</name>
    <name type="common">Rice</name>
    <dbReference type="NCBI Taxonomy" id="39946"/>
    <lineage>
        <taxon>Eukaryota</taxon>
        <taxon>Viridiplantae</taxon>
        <taxon>Streptophyta</taxon>
        <taxon>Embryophyta</taxon>
        <taxon>Tracheophyta</taxon>
        <taxon>Spermatophyta</taxon>
        <taxon>Magnoliopsida</taxon>
        <taxon>Liliopsida</taxon>
        <taxon>Poales</taxon>
        <taxon>Poaceae</taxon>
        <taxon>BOP clade</taxon>
        <taxon>Oryzoideae</taxon>
        <taxon>Oryzeae</taxon>
        <taxon>Oryzinae</taxon>
        <taxon>Oryza</taxon>
        <taxon>Oryza sativa</taxon>
    </lineage>
</organism>